<dbReference type="SMART" id="SM00774">
    <property type="entry name" value="WRKY"/>
    <property type="match status" value="1"/>
</dbReference>
<dbReference type="eggNOG" id="ENOG502QPRM">
    <property type="taxonomic scope" value="Eukaryota"/>
</dbReference>
<dbReference type="KEGG" id="egt:105971727"/>
<gene>
    <name evidence="9" type="ORF">MIMGU_mgv1a019981mg</name>
</gene>
<dbReference type="GO" id="GO:0010193">
    <property type="term" value="P:response to ozone"/>
    <property type="evidence" value="ECO:0007669"/>
    <property type="project" value="UniProtKB-ARBA"/>
</dbReference>
<organism evidence="9 10">
    <name type="scientific">Erythranthe guttata</name>
    <name type="common">Yellow monkey flower</name>
    <name type="synonym">Mimulus guttatus</name>
    <dbReference type="NCBI Taxonomy" id="4155"/>
    <lineage>
        <taxon>Eukaryota</taxon>
        <taxon>Viridiplantae</taxon>
        <taxon>Streptophyta</taxon>
        <taxon>Embryophyta</taxon>
        <taxon>Tracheophyta</taxon>
        <taxon>Spermatophyta</taxon>
        <taxon>Magnoliopsida</taxon>
        <taxon>eudicotyledons</taxon>
        <taxon>Gunneridae</taxon>
        <taxon>Pentapetalae</taxon>
        <taxon>asterids</taxon>
        <taxon>lamiids</taxon>
        <taxon>Lamiales</taxon>
        <taxon>Phrymaceae</taxon>
        <taxon>Erythranthe</taxon>
    </lineage>
</organism>
<keyword evidence="3" id="KW-0238">DNA-binding</keyword>
<dbReference type="STRING" id="4155.A0A022Q916"/>
<dbReference type="GO" id="GO:0005634">
    <property type="term" value="C:nucleus"/>
    <property type="evidence" value="ECO:0000318"/>
    <property type="project" value="GO_Central"/>
</dbReference>
<dbReference type="GO" id="GO:0010150">
    <property type="term" value="P:leaf senescence"/>
    <property type="evidence" value="ECO:0007669"/>
    <property type="project" value="UniProtKB-ARBA"/>
</dbReference>
<dbReference type="GO" id="GO:0000976">
    <property type="term" value="F:transcription cis-regulatory region binding"/>
    <property type="evidence" value="ECO:0000318"/>
    <property type="project" value="GO_Central"/>
</dbReference>
<dbReference type="AlphaFoldDB" id="A0A022Q916"/>
<dbReference type="GO" id="GO:0042542">
    <property type="term" value="P:response to hydrogen peroxide"/>
    <property type="evidence" value="ECO:0007669"/>
    <property type="project" value="UniProtKB-ARBA"/>
</dbReference>
<dbReference type="InterPro" id="IPR036576">
    <property type="entry name" value="WRKY_dom_sf"/>
</dbReference>
<dbReference type="FunFam" id="2.20.25.80:FF:000009">
    <property type="entry name" value="WRKY transcription factor 53"/>
    <property type="match status" value="1"/>
</dbReference>
<dbReference type="OrthoDB" id="1888929at2759"/>
<evidence type="ECO:0000259" key="8">
    <source>
        <dbReference type="PROSITE" id="PS50811"/>
    </source>
</evidence>
<dbReference type="PANTHER" id="PTHR32096:SF36">
    <property type="entry name" value="WRKY TRANSCRIPTION FACTOR 41-RELATED"/>
    <property type="match status" value="1"/>
</dbReference>
<reference evidence="9 10" key="1">
    <citation type="journal article" date="2013" name="Proc. Natl. Acad. Sci. U.S.A.">
        <title>Fine-scale variation in meiotic recombination in Mimulus inferred from population shotgun sequencing.</title>
        <authorList>
            <person name="Hellsten U."/>
            <person name="Wright K.M."/>
            <person name="Jenkins J."/>
            <person name="Shu S."/>
            <person name="Yuan Y."/>
            <person name="Wessler S.R."/>
            <person name="Schmutz J."/>
            <person name="Willis J.H."/>
            <person name="Rokhsar D.S."/>
        </authorList>
    </citation>
    <scope>NUCLEOTIDE SEQUENCE [LARGE SCALE GENOMIC DNA]</scope>
    <source>
        <strain evidence="10">cv. DUN x IM62</strain>
    </source>
</reference>
<evidence type="ECO:0000256" key="3">
    <source>
        <dbReference type="ARBA" id="ARBA00023125"/>
    </source>
</evidence>
<protein>
    <recommendedName>
        <fullName evidence="8">WRKY domain-containing protein</fullName>
    </recommendedName>
</protein>
<evidence type="ECO:0000313" key="9">
    <source>
        <dbReference type="EMBL" id="EYU25197.1"/>
    </source>
</evidence>
<dbReference type="Gene3D" id="2.20.25.80">
    <property type="entry name" value="WRKY domain"/>
    <property type="match status" value="1"/>
</dbReference>
<evidence type="ECO:0000256" key="2">
    <source>
        <dbReference type="ARBA" id="ARBA00023015"/>
    </source>
</evidence>
<sequence length="356" mass="39412">MENFGSDDLVKELSQGRELANQLLIHFNYDRSSSSNETRDFLIQQILSSYDNALSALRHSRYGGGAAPPPPPATSDSPLSLAGSPHRSDDSDDQDFNDQPSKKKKASSAITWMQKVKVCTETGNEGQLDDGYGWRKYGQKDILGAKYPRGYYRCTHRNGQGCMATKQVQSSNEDPTIFEITYRRKHTCNPRAYPTNTPSVPATMPDPQNEDPNPFTQNPQQIVGRPEQHGPLFNIQTSLRVITQDLGTNNNLNPSSFDPFNFPSSPTINFENNIQIFSDLNNNLGNYSHNLDLLSPATSGSDYFPISPNFPNLLPTSESELSPIVASMTSGTTSPTLGTRFPFGSNFFFGDPGYYP</sequence>
<dbReference type="InterPro" id="IPR003657">
    <property type="entry name" value="WRKY_dom"/>
</dbReference>
<name>A0A022Q916_ERYGU</name>
<dbReference type="EMBL" id="KI632098">
    <property type="protein sequence ID" value="EYU25197.1"/>
    <property type="molecule type" value="Genomic_DNA"/>
</dbReference>
<dbReference type="OMA" id="SSAITWM"/>
<evidence type="ECO:0000256" key="6">
    <source>
        <dbReference type="ARBA" id="ARBA00060850"/>
    </source>
</evidence>
<proteinExistence type="inferred from homology"/>
<evidence type="ECO:0000256" key="1">
    <source>
        <dbReference type="ARBA" id="ARBA00004123"/>
    </source>
</evidence>
<dbReference type="PROSITE" id="PS50811">
    <property type="entry name" value="WRKY"/>
    <property type="match status" value="1"/>
</dbReference>
<evidence type="ECO:0000256" key="7">
    <source>
        <dbReference type="SAM" id="MobiDB-lite"/>
    </source>
</evidence>
<dbReference type="InterPro" id="IPR044810">
    <property type="entry name" value="WRKY_plant"/>
</dbReference>
<comment type="similarity">
    <text evidence="6">Belongs to the WRKY group III family.</text>
</comment>
<dbReference type="Pfam" id="PF03106">
    <property type="entry name" value="WRKY"/>
    <property type="match status" value="1"/>
</dbReference>
<dbReference type="PANTHER" id="PTHR32096">
    <property type="entry name" value="WRKY TRANSCRIPTION FACTOR 30-RELATED-RELATED"/>
    <property type="match status" value="1"/>
</dbReference>
<dbReference type="SUPFAM" id="SSF118290">
    <property type="entry name" value="WRKY DNA-binding domain"/>
    <property type="match status" value="1"/>
</dbReference>
<dbReference type="Proteomes" id="UP000030748">
    <property type="component" value="Unassembled WGS sequence"/>
</dbReference>
<comment type="subcellular location">
    <subcellularLocation>
        <location evidence="1">Nucleus</location>
    </subcellularLocation>
</comment>
<keyword evidence="5" id="KW-0539">Nucleus</keyword>
<feature type="region of interest" description="Disordered" evidence="7">
    <location>
        <begin position="188"/>
        <end position="217"/>
    </location>
</feature>
<evidence type="ECO:0000256" key="5">
    <source>
        <dbReference type="ARBA" id="ARBA00023242"/>
    </source>
</evidence>
<evidence type="ECO:0000256" key="4">
    <source>
        <dbReference type="ARBA" id="ARBA00023163"/>
    </source>
</evidence>
<evidence type="ECO:0000313" key="10">
    <source>
        <dbReference type="Proteomes" id="UP000030748"/>
    </source>
</evidence>
<keyword evidence="2" id="KW-0805">Transcription regulation</keyword>
<keyword evidence="4" id="KW-0804">Transcription</keyword>
<keyword evidence="10" id="KW-1185">Reference proteome</keyword>
<dbReference type="GO" id="GO:0003700">
    <property type="term" value="F:DNA-binding transcription factor activity"/>
    <property type="evidence" value="ECO:0000318"/>
    <property type="project" value="GO_Central"/>
</dbReference>
<feature type="region of interest" description="Disordered" evidence="7">
    <location>
        <begin position="61"/>
        <end position="109"/>
    </location>
</feature>
<dbReference type="GO" id="GO:0009751">
    <property type="term" value="P:response to salicylic acid"/>
    <property type="evidence" value="ECO:0007669"/>
    <property type="project" value="UniProtKB-ARBA"/>
</dbReference>
<accession>A0A022Q916</accession>
<feature type="domain" description="WRKY" evidence="8">
    <location>
        <begin position="123"/>
        <end position="186"/>
    </location>
</feature>